<name>A0A365MYL3_GIBIN</name>
<keyword evidence="5" id="KW-0325">Glycoprotein</keyword>
<evidence type="ECO:0000313" key="9">
    <source>
        <dbReference type="EMBL" id="RBA13649.1"/>
    </source>
</evidence>
<dbReference type="InterPro" id="IPR011701">
    <property type="entry name" value="MFS"/>
</dbReference>
<feature type="transmembrane region" description="Helical" evidence="7">
    <location>
        <begin position="250"/>
        <end position="268"/>
    </location>
</feature>
<feature type="transmembrane region" description="Helical" evidence="7">
    <location>
        <begin position="356"/>
        <end position="377"/>
    </location>
</feature>
<comment type="caution">
    <text evidence="9">The sequence shown here is derived from an EMBL/GenBank/DDBJ whole genome shotgun (WGS) entry which is preliminary data.</text>
</comment>
<dbReference type="Proteomes" id="UP000251714">
    <property type="component" value="Unassembled WGS sequence"/>
</dbReference>
<feature type="transmembrane region" description="Helical" evidence="7">
    <location>
        <begin position="414"/>
        <end position="437"/>
    </location>
</feature>
<dbReference type="SUPFAM" id="SSF103473">
    <property type="entry name" value="MFS general substrate transporter"/>
    <property type="match status" value="1"/>
</dbReference>
<sequence length="531" mass="57359">MATSGEQREHGENHFFPNEDTPLLRDQDISTVNTAGAEESLIAVSLWQKPKYFILIETAIFTNVFLAGFDGTVTASTYAVISSDLQQSNLASWITTSYLLTSTAIQPLYGRFSDIFGRRACLLMATAVFGLGCLGCACSTDMTTLIMMRALAGLGGGGLMTMTTIINTDLIPKKQRGIYQAFQNILHGSGAICGTTLGGVLSDTIGWRICFLGQVPVALAGLCLAAKVVKTEDRQRADVAIFWNQTTSQLDLLGAALLFAGLVLLLAALTLGVERSWDDWLVIMLFAVGVVLLMAFIVQEYRCKGLPILPLDMMNGYERVGLLISNISLGITAYGILFLMPFFFQTVLLDRASSAGLRLVPPSLGTPIGGLITGIVMRHGGDHLTFLTRLGLTAMLLSNILLLTLGLHEKDWKYSAYLTLGNFAQGMVYPSILFGFIRTTEESEHAVATSLVYLTRSLGTVCGVSSVATIVQGSIAQKLEVAFGDLPGGPQALKNLLKSISEIRDLEPEFRNIAIKVAVLYHSDTNEAHFT</sequence>
<evidence type="ECO:0000259" key="8">
    <source>
        <dbReference type="PROSITE" id="PS50850"/>
    </source>
</evidence>
<dbReference type="Pfam" id="PF07690">
    <property type="entry name" value="MFS_1"/>
    <property type="match status" value="1"/>
</dbReference>
<comment type="subcellular location">
    <subcellularLocation>
        <location evidence="1">Membrane</location>
        <topology evidence="1">Multi-pass membrane protein</topology>
    </subcellularLocation>
</comment>
<evidence type="ECO:0000256" key="4">
    <source>
        <dbReference type="ARBA" id="ARBA00023136"/>
    </source>
</evidence>
<feature type="transmembrane region" description="Helical" evidence="7">
    <location>
        <begin position="320"/>
        <end position="344"/>
    </location>
</feature>
<evidence type="ECO:0000313" key="10">
    <source>
        <dbReference type="Proteomes" id="UP000251714"/>
    </source>
</evidence>
<dbReference type="Gene3D" id="1.20.1250.20">
    <property type="entry name" value="MFS general substrate transporter like domains"/>
    <property type="match status" value="2"/>
</dbReference>
<feature type="domain" description="Major facilitator superfamily (MFS) profile" evidence="8">
    <location>
        <begin position="56"/>
        <end position="531"/>
    </location>
</feature>
<keyword evidence="2 7" id="KW-0812">Transmembrane</keyword>
<dbReference type="PROSITE" id="PS50850">
    <property type="entry name" value="MFS"/>
    <property type="match status" value="1"/>
</dbReference>
<dbReference type="GO" id="GO:0015174">
    <property type="term" value="F:basic amino acid transmembrane transporter activity"/>
    <property type="evidence" value="ECO:0007669"/>
    <property type="project" value="TreeGrafter"/>
</dbReference>
<accession>A0A365MYL3</accession>
<feature type="transmembrane region" description="Helical" evidence="7">
    <location>
        <begin position="389"/>
        <end position="408"/>
    </location>
</feature>
<proteinExistence type="predicted"/>
<protein>
    <submittedName>
        <fullName evidence="9">Major facilitator superfamily transporter</fullName>
    </submittedName>
</protein>
<evidence type="ECO:0000256" key="5">
    <source>
        <dbReference type="ARBA" id="ARBA00023180"/>
    </source>
</evidence>
<dbReference type="AlphaFoldDB" id="A0A365MYL3"/>
<dbReference type="PANTHER" id="PTHR23501:SF81">
    <property type="entry name" value="VACUOLAR BASIC AMINO ACID TRANSPORTER 2"/>
    <property type="match status" value="1"/>
</dbReference>
<evidence type="ECO:0000256" key="3">
    <source>
        <dbReference type="ARBA" id="ARBA00022989"/>
    </source>
</evidence>
<evidence type="ECO:0000256" key="1">
    <source>
        <dbReference type="ARBA" id="ARBA00004141"/>
    </source>
</evidence>
<dbReference type="InterPro" id="IPR020846">
    <property type="entry name" value="MFS_dom"/>
</dbReference>
<keyword evidence="4 7" id="KW-0472">Membrane</keyword>
<feature type="transmembrane region" description="Helical" evidence="7">
    <location>
        <begin position="146"/>
        <end position="166"/>
    </location>
</feature>
<keyword evidence="3 7" id="KW-1133">Transmembrane helix</keyword>
<evidence type="ECO:0000256" key="6">
    <source>
        <dbReference type="SAM" id="MobiDB-lite"/>
    </source>
</evidence>
<dbReference type="GO" id="GO:0000329">
    <property type="term" value="C:fungal-type vacuole membrane"/>
    <property type="evidence" value="ECO:0007669"/>
    <property type="project" value="TreeGrafter"/>
</dbReference>
<feature type="transmembrane region" description="Helical" evidence="7">
    <location>
        <begin position="52"/>
        <end position="70"/>
    </location>
</feature>
<feature type="transmembrane region" description="Helical" evidence="7">
    <location>
        <begin position="121"/>
        <end position="140"/>
    </location>
</feature>
<evidence type="ECO:0000256" key="7">
    <source>
        <dbReference type="SAM" id="Phobius"/>
    </source>
</evidence>
<gene>
    <name evidence="9" type="ORF">FPRO05_02442</name>
</gene>
<evidence type="ECO:0000256" key="2">
    <source>
        <dbReference type="ARBA" id="ARBA00022692"/>
    </source>
</evidence>
<feature type="transmembrane region" description="Helical" evidence="7">
    <location>
        <begin position="280"/>
        <end position="299"/>
    </location>
</feature>
<feature type="compositionally biased region" description="Basic and acidic residues" evidence="6">
    <location>
        <begin position="1"/>
        <end position="13"/>
    </location>
</feature>
<dbReference type="EMBL" id="PKMI01000028">
    <property type="protein sequence ID" value="RBA13649.1"/>
    <property type="molecule type" value="Genomic_DNA"/>
</dbReference>
<reference evidence="9 10" key="1">
    <citation type="submission" date="2017-12" db="EMBL/GenBank/DDBJ databases">
        <title>Genome sequence of the mycotoxigenic crop pathogen Fusarium proliferatum, strain ITEM 2341 from Date Palm.</title>
        <authorList>
            <person name="Almiman B.F."/>
            <person name="Shittu T.A."/>
            <person name="Muthumeenakshi S."/>
            <person name="Baroncelli R."/>
            <person name="Sreenivasaprasada S."/>
        </authorList>
    </citation>
    <scope>NUCLEOTIDE SEQUENCE [LARGE SCALE GENOMIC DNA]</scope>
    <source>
        <strain evidence="9 10">ITEM 2341</strain>
    </source>
</reference>
<dbReference type="InterPro" id="IPR036259">
    <property type="entry name" value="MFS_trans_sf"/>
</dbReference>
<dbReference type="PANTHER" id="PTHR23501">
    <property type="entry name" value="MAJOR FACILITATOR SUPERFAMILY"/>
    <property type="match status" value="1"/>
</dbReference>
<feature type="transmembrane region" description="Helical" evidence="7">
    <location>
        <begin position="205"/>
        <end position="229"/>
    </location>
</feature>
<feature type="region of interest" description="Disordered" evidence="6">
    <location>
        <begin position="1"/>
        <end position="22"/>
    </location>
</feature>
<organism evidence="9 10">
    <name type="scientific">Gibberella intermedia</name>
    <name type="common">Bulb rot disease fungus</name>
    <name type="synonym">Fusarium proliferatum</name>
    <dbReference type="NCBI Taxonomy" id="948311"/>
    <lineage>
        <taxon>Eukaryota</taxon>
        <taxon>Fungi</taxon>
        <taxon>Dikarya</taxon>
        <taxon>Ascomycota</taxon>
        <taxon>Pezizomycotina</taxon>
        <taxon>Sordariomycetes</taxon>
        <taxon>Hypocreomycetidae</taxon>
        <taxon>Hypocreales</taxon>
        <taxon>Nectriaceae</taxon>
        <taxon>Fusarium</taxon>
        <taxon>Fusarium fujikuroi species complex</taxon>
    </lineage>
</organism>